<reference evidence="2" key="1">
    <citation type="journal article" date="2019" name="Int. J. Syst. Evol. Microbiol.">
        <title>The Global Catalogue of Microorganisms (GCM) 10K type strain sequencing project: providing services to taxonomists for standard genome sequencing and annotation.</title>
        <authorList>
            <consortium name="The Broad Institute Genomics Platform"/>
            <consortium name="The Broad Institute Genome Sequencing Center for Infectious Disease"/>
            <person name="Wu L."/>
            <person name="Ma J."/>
        </authorList>
    </citation>
    <scope>NUCLEOTIDE SEQUENCE [LARGE SCALE GENOMIC DNA]</scope>
    <source>
        <strain evidence="2">CCUG 46385</strain>
    </source>
</reference>
<accession>A0ABV9QN50</accession>
<sequence length="279" mass="31680">MLKVENIPTTIISLENGFNCGVVKEVLLDPKKKCIDSFIVERARDKSLNSEETMHILPFSSLRGIGDYAIVIQSEDEIVTKQGGFEQQEIYRNGSKLLDTIAISITGNKIGTVSNYSLDQDGKILSVFVNKEEGDFLKEVDARELISFGNEFSIIDDPAKLHRSSQSPENKDVYFSSRRSMPSAGFERPLSYVEDEVEEDIPVKYFTHEKQAAAYDDNTIQKLIEKQKKHFIGKALIKDITDPEGNVFLKQGTVITEEIFEWTKQHRKEVMIELAMFAE</sequence>
<name>A0ABV9QN50_9FIRM</name>
<organism evidence="1 2">
    <name type="scientific">Filifactor villosus</name>
    <dbReference type="NCBI Taxonomy" id="29374"/>
    <lineage>
        <taxon>Bacteria</taxon>
        <taxon>Bacillati</taxon>
        <taxon>Bacillota</taxon>
        <taxon>Clostridia</taxon>
        <taxon>Peptostreptococcales</taxon>
        <taxon>Filifactoraceae</taxon>
        <taxon>Filifactor</taxon>
    </lineage>
</organism>
<proteinExistence type="predicted"/>
<gene>
    <name evidence="1" type="ORF">ACFO4R_08700</name>
</gene>
<dbReference type="Proteomes" id="UP001595916">
    <property type="component" value="Unassembled WGS sequence"/>
</dbReference>
<protein>
    <recommendedName>
        <fullName evidence="3">PRC-barrel domain-containing protein</fullName>
    </recommendedName>
</protein>
<dbReference type="EMBL" id="JBHSHL010000034">
    <property type="protein sequence ID" value="MFC4805162.1"/>
    <property type="molecule type" value="Genomic_DNA"/>
</dbReference>
<evidence type="ECO:0000313" key="1">
    <source>
        <dbReference type="EMBL" id="MFC4805162.1"/>
    </source>
</evidence>
<evidence type="ECO:0008006" key="3">
    <source>
        <dbReference type="Google" id="ProtNLM"/>
    </source>
</evidence>
<dbReference type="InterPro" id="IPR011033">
    <property type="entry name" value="PRC_barrel-like_sf"/>
</dbReference>
<dbReference type="Gene3D" id="2.30.30.240">
    <property type="entry name" value="PRC-barrel domain"/>
    <property type="match status" value="1"/>
</dbReference>
<evidence type="ECO:0000313" key="2">
    <source>
        <dbReference type="Proteomes" id="UP001595916"/>
    </source>
</evidence>
<dbReference type="SUPFAM" id="SSF50346">
    <property type="entry name" value="PRC-barrel domain"/>
    <property type="match status" value="1"/>
</dbReference>
<keyword evidence="2" id="KW-1185">Reference proteome</keyword>
<comment type="caution">
    <text evidence="1">The sequence shown here is derived from an EMBL/GenBank/DDBJ whole genome shotgun (WGS) entry which is preliminary data.</text>
</comment>